<comment type="caution">
    <text evidence="2">The sequence shown here is derived from an EMBL/GenBank/DDBJ whole genome shotgun (WGS) entry which is preliminary data.</text>
</comment>
<dbReference type="PANTHER" id="PTHR46289">
    <property type="entry name" value="52 KDA REPRESSOR OF THE INHIBITOR OF THE PROTEIN KINASE-LIKE PROTEIN-RELATED"/>
    <property type="match status" value="1"/>
</dbReference>
<evidence type="ECO:0000313" key="2">
    <source>
        <dbReference type="EMBL" id="KAH3702113.1"/>
    </source>
</evidence>
<dbReference type="InterPro" id="IPR052958">
    <property type="entry name" value="IFN-induced_PKR_regulator"/>
</dbReference>
<evidence type="ECO:0000259" key="1">
    <source>
        <dbReference type="Pfam" id="PF05699"/>
    </source>
</evidence>
<reference evidence="2" key="1">
    <citation type="journal article" date="2019" name="bioRxiv">
        <title>The Genome of the Zebra Mussel, Dreissena polymorpha: A Resource for Invasive Species Research.</title>
        <authorList>
            <person name="McCartney M.A."/>
            <person name="Auch B."/>
            <person name="Kono T."/>
            <person name="Mallez S."/>
            <person name="Zhang Y."/>
            <person name="Obille A."/>
            <person name="Becker A."/>
            <person name="Abrahante J.E."/>
            <person name="Garbe J."/>
            <person name="Badalamenti J.P."/>
            <person name="Herman A."/>
            <person name="Mangelson H."/>
            <person name="Liachko I."/>
            <person name="Sullivan S."/>
            <person name="Sone E.D."/>
            <person name="Koren S."/>
            <person name="Silverstein K.A.T."/>
            <person name="Beckman K.B."/>
            <person name="Gohl D.M."/>
        </authorList>
    </citation>
    <scope>NUCLEOTIDE SEQUENCE</scope>
    <source>
        <strain evidence="2">Duluth1</strain>
        <tissue evidence="2">Whole animal</tissue>
    </source>
</reference>
<dbReference type="InterPro" id="IPR008906">
    <property type="entry name" value="HATC_C_dom"/>
</dbReference>
<reference evidence="2" key="2">
    <citation type="submission" date="2020-11" db="EMBL/GenBank/DDBJ databases">
        <authorList>
            <person name="McCartney M.A."/>
            <person name="Auch B."/>
            <person name="Kono T."/>
            <person name="Mallez S."/>
            <person name="Becker A."/>
            <person name="Gohl D.M."/>
            <person name="Silverstein K.A.T."/>
            <person name="Koren S."/>
            <person name="Bechman K.B."/>
            <person name="Herman A."/>
            <person name="Abrahante J.E."/>
            <person name="Garbe J."/>
        </authorList>
    </citation>
    <scope>NUCLEOTIDE SEQUENCE</scope>
    <source>
        <strain evidence="2">Duluth1</strain>
        <tissue evidence="2">Whole animal</tissue>
    </source>
</reference>
<organism evidence="2 3">
    <name type="scientific">Dreissena polymorpha</name>
    <name type="common">Zebra mussel</name>
    <name type="synonym">Mytilus polymorpha</name>
    <dbReference type="NCBI Taxonomy" id="45954"/>
    <lineage>
        <taxon>Eukaryota</taxon>
        <taxon>Metazoa</taxon>
        <taxon>Spiralia</taxon>
        <taxon>Lophotrochozoa</taxon>
        <taxon>Mollusca</taxon>
        <taxon>Bivalvia</taxon>
        <taxon>Autobranchia</taxon>
        <taxon>Heteroconchia</taxon>
        <taxon>Euheterodonta</taxon>
        <taxon>Imparidentia</taxon>
        <taxon>Neoheterodontei</taxon>
        <taxon>Myida</taxon>
        <taxon>Dreissenoidea</taxon>
        <taxon>Dreissenidae</taxon>
        <taxon>Dreissena</taxon>
    </lineage>
</organism>
<protein>
    <recommendedName>
        <fullName evidence="1">HAT C-terminal dimerisation domain-containing protein</fullName>
    </recommendedName>
</protein>
<sequence>MPVQDTAWEAVEPVSLVNIKLPPTLRVIYPDVEALIRILLTMPATNATSKKTSSTLRRIKTYQKRTMSQSRLNNL</sequence>
<dbReference type="Pfam" id="PF05699">
    <property type="entry name" value="Dimer_Tnp_hAT"/>
    <property type="match status" value="1"/>
</dbReference>
<feature type="domain" description="HAT C-terminal dimerisation" evidence="1">
    <location>
        <begin position="28"/>
        <end position="74"/>
    </location>
</feature>
<dbReference type="AlphaFoldDB" id="A0A9D3YNA7"/>
<proteinExistence type="predicted"/>
<dbReference type="Proteomes" id="UP000828390">
    <property type="component" value="Unassembled WGS sequence"/>
</dbReference>
<accession>A0A9D3YNA7</accession>
<evidence type="ECO:0000313" key="3">
    <source>
        <dbReference type="Proteomes" id="UP000828390"/>
    </source>
</evidence>
<name>A0A9D3YNA7_DREPO</name>
<dbReference type="GO" id="GO:0046983">
    <property type="term" value="F:protein dimerization activity"/>
    <property type="evidence" value="ECO:0007669"/>
    <property type="project" value="InterPro"/>
</dbReference>
<gene>
    <name evidence="2" type="ORF">DPMN_077115</name>
</gene>
<keyword evidence="3" id="KW-1185">Reference proteome</keyword>
<dbReference type="EMBL" id="JAIWYP010000015">
    <property type="protein sequence ID" value="KAH3702113.1"/>
    <property type="molecule type" value="Genomic_DNA"/>
</dbReference>
<dbReference type="PANTHER" id="PTHR46289:SF14">
    <property type="entry name" value="DUF4371 DOMAIN-CONTAINING PROTEIN"/>
    <property type="match status" value="1"/>
</dbReference>